<dbReference type="Gene3D" id="2.60.40.1930">
    <property type="match status" value="1"/>
</dbReference>
<sequence>MKNLKWLLVCLIALFFTVIVHADNKFVARFAGQQTVDGVNALAVTFSDLLDSRQNLESYFSLFAKDDNAVEGSWVLSKDLHVVYFSNIETDTDYVIKIHKGLKSAAGQKLETAQKYSIKTREVQPMISFGSKGFILASKLNRGLPVNALNIDKADIDFFRVKPGFLDEFSQRFANNDTMAYYNNKNLHTYADLVYSGRWDLKVNKDLRTQVNLPITHIKELGVPGIYFAVLKGAGHYNYSFSSTWFTISDLGLNVKKYKNRLQFHVQSLETAKPLKNITVEGYDKKGKKRFNVVTDKNGIASINGATEHLNYVLARSGKSVSFLPMDMPALDLSEFRTAIEPFRPIDLFVYGPRDLYRPGETLVIDALLRNQDGKMTPAKAVTANVIQPDGRVVYEFQWNASHLNHYHYEYHLPADAVTGKWRISFKMAAVSLKEYSFIVADFLPERMKLQVKNPENQTDILGRSDTPVIELKGDFLYGAPAAGVRADAMIHIRPARKLFKEKWPGYEFGDATHNFKHSYQTDSIVLDKNGMGKLTIENEWEDTASPLWLTANASVYDSGGRPVVRNKSWQIWPSDELVGIRVLSRDGQIKSDSTAQFEIIVVNKQGERIKSKGLKAVVIKENREYYWEYSHDNWQWHYTRQFYTVDKFNVDVPENGAAKVSVPVKWGGYRLEIKDPSTGLVSSLSFWAGWQPDGMPSSGGGNRPDRVDLTLDKPHYGPGDTAKVMVKAPEAGSGYLFVESDTNLLTLPIKVPAEGKAFDIKIDPSWNRHDLYISALIVRKGQSRTGTLPKRSVGLIHLPLDRTGRKLSLKMDVPQKIEPDQTLDVIVDVSRADGSIPENAYVTLAAVDIGILNLTGFKTPSPHDYFFQKRKYGAQIHDVYQKLIEANKGAWATQRFGGDAAALTRGGDKPATDVQIVSISRNAVKVDEKGRAHFSLFIPEFNGSIRVMATAYTGQDYGSLEQEVTVASALVTQITMPRFLSMGDKSQVVIDVHNLTLTRQQLDMNLDVQGPVKALGQTSHKVSLDPDQKNAFVFPVFSEQQLGRSKINLFINGLVVDGKKQTLNRTWFLDTRPAYPATTKVFRSHLKPGETFDIKPSQMNSLIKETIGVQAVISAFPPINLSDHIQQLNAYPYGCLEQITSGIYPHVILNAVDIAELGLTGQTSEQTNKKVVLGIQRLMEKQKTTGGFGLWSAKSPESYWLTAYVTDFLLHAQQAGYKVPPTALAKALDRLKKYVKRPSTIRPMNYTDKRHYRAATRVYAAFVLARVQGISLGDARALYHAVKNDLTGTLGFVHAGLALYLSGDDALGTSALKKALNNSREHPRENHIYYGDYGSDIRDLAAACYLVSSFYPSFEKGSHFLFGLQDALNDRQWLSTQERNALVLAGSIAVKNSTKPWQARISAGDKIVDLENDRQKQFVSVDGQYADGFKVLNTAGTDLYLSVTLAGYPAQKPKPEAYGVKISRRYLTPDGIPIEMPVKSGQFKSGDRLLVELAFTADKRMPNGLIVDLLPACLELEDPNLAGSMVIDEIQVDKKTVVQWHNAFDTRHTEYRDDRFVAALNIPAQDDLRIFYPVRIVSPGDYLVPPPLAEDMYKPYIRGIGSGPALMQVSRP</sequence>
<dbReference type="InterPro" id="IPR011626">
    <property type="entry name" value="Alpha-macroglobulin_TED"/>
</dbReference>
<dbReference type="Pfam" id="PF07678">
    <property type="entry name" value="TED_complement"/>
    <property type="match status" value="1"/>
</dbReference>
<dbReference type="InterPro" id="IPR008930">
    <property type="entry name" value="Terpenoid_cyclase/PrenylTrfase"/>
</dbReference>
<dbReference type="InterPro" id="IPR041246">
    <property type="entry name" value="Bact_MG10"/>
</dbReference>
<feature type="domain" description="Alpha-2-macroglobulin bait region" evidence="4">
    <location>
        <begin position="708"/>
        <end position="855"/>
    </location>
</feature>
<evidence type="ECO:0000256" key="3">
    <source>
        <dbReference type="SAM" id="SignalP"/>
    </source>
</evidence>
<evidence type="ECO:0000259" key="4">
    <source>
        <dbReference type="SMART" id="SM01359"/>
    </source>
</evidence>
<evidence type="ECO:0008006" key="8">
    <source>
        <dbReference type="Google" id="ProtNLM"/>
    </source>
</evidence>
<evidence type="ECO:0000313" key="6">
    <source>
        <dbReference type="EMBL" id="SDT93546.1"/>
    </source>
</evidence>
<evidence type="ECO:0000259" key="5">
    <source>
        <dbReference type="SMART" id="SM01360"/>
    </source>
</evidence>
<dbReference type="InterPro" id="IPR049120">
    <property type="entry name" value="A2M_bMG2"/>
</dbReference>
<dbReference type="Pfam" id="PF17962">
    <property type="entry name" value="bMG6"/>
    <property type="match status" value="1"/>
</dbReference>
<organism evidence="6 7">
    <name type="scientific">Desulfobacula phenolica</name>
    <dbReference type="NCBI Taxonomy" id="90732"/>
    <lineage>
        <taxon>Bacteria</taxon>
        <taxon>Pseudomonadati</taxon>
        <taxon>Thermodesulfobacteriota</taxon>
        <taxon>Desulfobacteria</taxon>
        <taxon>Desulfobacterales</taxon>
        <taxon>Desulfobacteraceae</taxon>
        <taxon>Desulfobacula</taxon>
    </lineage>
</organism>
<accession>A0A1H2EEH3</accession>
<evidence type="ECO:0000256" key="1">
    <source>
        <dbReference type="ARBA" id="ARBA00010556"/>
    </source>
</evidence>
<dbReference type="InterPro" id="IPR002890">
    <property type="entry name" value="MG2"/>
</dbReference>
<protein>
    <recommendedName>
        <fullName evidence="8">Alpha-2-macroglobulin</fullName>
    </recommendedName>
</protein>
<feature type="domain" description="Alpha-2-macroglobulin" evidence="5">
    <location>
        <begin position="919"/>
        <end position="1007"/>
    </location>
</feature>
<dbReference type="GO" id="GO:0005615">
    <property type="term" value="C:extracellular space"/>
    <property type="evidence" value="ECO:0007669"/>
    <property type="project" value="InterPro"/>
</dbReference>
<gene>
    <name evidence="6" type="ORF">SAMN04487931_10357</name>
</gene>
<dbReference type="EMBL" id="FNLL01000003">
    <property type="protein sequence ID" value="SDT93546.1"/>
    <property type="molecule type" value="Genomic_DNA"/>
</dbReference>
<proteinExistence type="inferred from homology"/>
<dbReference type="PANTHER" id="PTHR40094:SF1">
    <property type="entry name" value="UBIQUITIN DOMAIN-CONTAINING PROTEIN"/>
    <property type="match status" value="1"/>
</dbReference>
<evidence type="ECO:0000256" key="2">
    <source>
        <dbReference type="ARBA" id="ARBA00022729"/>
    </source>
</evidence>
<dbReference type="Pfam" id="PF17972">
    <property type="entry name" value="bMG5"/>
    <property type="match status" value="1"/>
</dbReference>
<dbReference type="InterPro" id="IPR041462">
    <property type="entry name" value="Bact_A2M_MG6"/>
</dbReference>
<dbReference type="SMART" id="SM01360">
    <property type="entry name" value="A2M"/>
    <property type="match status" value="1"/>
</dbReference>
<dbReference type="Gene3D" id="1.50.10.20">
    <property type="match status" value="1"/>
</dbReference>
<dbReference type="InterPro" id="IPR040639">
    <property type="entry name" value="A2MG_MG1"/>
</dbReference>
<dbReference type="InterPro" id="IPR001599">
    <property type="entry name" value="Macroglobln_a2"/>
</dbReference>
<dbReference type="Pfam" id="PF01835">
    <property type="entry name" value="MG2"/>
    <property type="match status" value="1"/>
</dbReference>
<keyword evidence="2 3" id="KW-0732">Signal</keyword>
<dbReference type="InterPro" id="IPR051802">
    <property type="entry name" value="YfhM-like"/>
</dbReference>
<dbReference type="InterPro" id="IPR026284">
    <property type="entry name" value="A2MG_proteobact"/>
</dbReference>
<dbReference type="PANTHER" id="PTHR40094">
    <property type="entry name" value="ALPHA-2-MACROGLOBULIN HOMOLOG"/>
    <property type="match status" value="1"/>
</dbReference>
<dbReference type="InterPro" id="IPR011625">
    <property type="entry name" value="A2M_N_BRD"/>
</dbReference>
<dbReference type="Pfam" id="PF17973">
    <property type="entry name" value="bMG10"/>
    <property type="match status" value="1"/>
</dbReference>
<dbReference type="Pfam" id="PF21142">
    <property type="entry name" value="A2M_bMG2"/>
    <property type="match status" value="1"/>
</dbReference>
<dbReference type="PIRSF" id="PIRSF038980">
    <property type="entry name" value="A2M_bac"/>
    <property type="match status" value="1"/>
</dbReference>
<reference evidence="7" key="1">
    <citation type="submission" date="2016-10" db="EMBL/GenBank/DDBJ databases">
        <authorList>
            <person name="Varghese N."/>
            <person name="Submissions S."/>
        </authorList>
    </citation>
    <scope>NUCLEOTIDE SEQUENCE [LARGE SCALE GENOMIC DNA]</scope>
    <source>
        <strain evidence="7">DSM 3384</strain>
    </source>
</reference>
<feature type="signal peptide" evidence="3">
    <location>
        <begin position="1"/>
        <end position="22"/>
    </location>
</feature>
<name>A0A1H2EEH3_9BACT</name>
<dbReference type="CDD" id="cd02891">
    <property type="entry name" value="A2M_like"/>
    <property type="match status" value="1"/>
</dbReference>
<dbReference type="GO" id="GO:0004866">
    <property type="term" value="F:endopeptidase inhibitor activity"/>
    <property type="evidence" value="ECO:0007669"/>
    <property type="project" value="InterPro"/>
</dbReference>
<keyword evidence="7" id="KW-1185">Reference proteome</keyword>
<dbReference type="Pfam" id="PF17970">
    <property type="entry name" value="bMG1"/>
    <property type="match status" value="1"/>
</dbReference>
<dbReference type="Pfam" id="PF07703">
    <property type="entry name" value="A2M_BRD"/>
    <property type="match status" value="1"/>
</dbReference>
<dbReference type="InterPro" id="IPR047565">
    <property type="entry name" value="Alpha-macroglob_thiol-ester_cl"/>
</dbReference>
<dbReference type="InterPro" id="IPR041203">
    <property type="entry name" value="Bact_A2M_MG5"/>
</dbReference>
<dbReference type="Pfam" id="PF11974">
    <property type="entry name" value="bMG3"/>
    <property type="match status" value="1"/>
</dbReference>
<dbReference type="SMART" id="SM01359">
    <property type="entry name" value="A2M_N_2"/>
    <property type="match status" value="1"/>
</dbReference>
<dbReference type="Proteomes" id="UP000199608">
    <property type="component" value="Unassembled WGS sequence"/>
</dbReference>
<feature type="chain" id="PRO_5011730748" description="Alpha-2-macroglobulin" evidence="3">
    <location>
        <begin position="23"/>
        <end position="1613"/>
    </location>
</feature>
<dbReference type="RefSeq" id="WP_092231254.1">
    <property type="nucleotide sequence ID" value="NZ_FNLL01000003.1"/>
</dbReference>
<dbReference type="InterPro" id="IPR021868">
    <property type="entry name" value="Alpha_2_Macroglob_MG3"/>
</dbReference>
<dbReference type="SUPFAM" id="SSF48239">
    <property type="entry name" value="Terpenoid cyclases/Protein prenyltransferases"/>
    <property type="match status" value="1"/>
</dbReference>
<dbReference type="SMART" id="SM01419">
    <property type="entry name" value="Thiol-ester_cl"/>
    <property type="match status" value="1"/>
</dbReference>
<dbReference type="Pfam" id="PF00207">
    <property type="entry name" value="A2M"/>
    <property type="match status" value="1"/>
</dbReference>
<evidence type="ECO:0000313" key="7">
    <source>
        <dbReference type="Proteomes" id="UP000199608"/>
    </source>
</evidence>
<comment type="similarity">
    <text evidence="1">Belongs to the protease inhibitor I39 (alpha-2-macroglobulin) family. Bacterial alpha-2-macroglobulin subfamily.</text>
</comment>